<accession>A0A232M6J7</accession>
<comment type="caution">
    <text evidence="3">The sequence shown here is derived from an EMBL/GenBank/DDBJ whole genome shotgun (WGS) entry which is preliminary data.</text>
</comment>
<name>A0A232M6J7_9EURO</name>
<evidence type="ECO:0000313" key="3">
    <source>
        <dbReference type="EMBL" id="OXV12035.1"/>
    </source>
</evidence>
<evidence type="ECO:0000256" key="1">
    <source>
        <dbReference type="SAM" id="MobiDB-lite"/>
    </source>
</evidence>
<feature type="region of interest" description="Disordered" evidence="1">
    <location>
        <begin position="1"/>
        <end position="20"/>
    </location>
</feature>
<evidence type="ECO:0000256" key="2">
    <source>
        <dbReference type="SAM" id="Phobius"/>
    </source>
</evidence>
<dbReference type="OrthoDB" id="5420724at2759"/>
<evidence type="ECO:0008006" key="5">
    <source>
        <dbReference type="Google" id="ProtNLM"/>
    </source>
</evidence>
<keyword evidence="2" id="KW-1133">Transmembrane helix</keyword>
<gene>
    <name evidence="3" type="ORF">Egran_00204</name>
</gene>
<organism evidence="3 4">
    <name type="scientific">Elaphomyces granulatus</name>
    <dbReference type="NCBI Taxonomy" id="519963"/>
    <lineage>
        <taxon>Eukaryota</taxon>
        <taxon>Fungi</taxon>
        <taxon>Dikarya</taxon>
        <taxon>Ascomycota</taxon>
        <taxon>Pezizomycotina</taxon>
        <taxon>Eurotiomycetes</taxon>
        <taxon>Eurotiomycetidae</taxon>
        <taxon>Eurotiales</taxon>
        <taxon>Elaphomycetaceae</taxon>
        <taxon>Elaphomyces</taxon>
    </lineage>
</organism>
<dbReference type="AlphaFoldDB" id="A0A232M6J7"/>
<feature type="region of interest" description="Disordered" evidence="1">
    <location>
        <begin position="40"/>
        <end position="87"/>
    </location>
</feature>
<keyword evidence="4" id="KW-1185">Reference proteome</keyword>
<proteinExistence type="predicted"/>
<keyword evidence="2" id="KW-0472">Membrane</keyword>
<feature type="region of interest" description="Disordered" evidence="1">
    <location>
        <begin position="420"/>
        <end position="468"/>
    </location>
</feature>
<feature type="compositionally biased region" description="Polar residues" evidence="1">
    <location>
        <begin position="445"/>
        <end position="454"/>
    </location>
</feature>
<keyword evidence="2" id="KW-0812">Transmembrane</keyword>
<feature type="transmembrane region" description="Helical" evidence="2">
    <location>
        <begin position="181"/>
        <end position="206"/>
    </location>
</feature>
<dbReference type="EMBL" id="NPHW01002174">
    <property type="protein sequence ID" value="OXV12035.1"/>
    <property type="molecule type" value="Genomic_DNA"/>
</dbReference>
<feature type="transmembrane region" description="Helical" evidence="2">
    <location>
        <begin position="226"/>
        <end position="251"/>
    </location>
</feature>
<feature type="compositionally biased region" description="Polar residues" evidence="1">
    <location>
        <begin position="41"/>
        <end position="63"/>
    </location>
</feature>
<dbReference type="PANTHER" id="PTHR42069">
    <property type="entry name" value="HYPHAL ANASTAMOSIS-8 PROTEIN"/>
    <property type="match status" value="1"/>
</dbReference>
<feature type="compositionally biased region" description="Polar residues" evidence="1">
    <location>
        <begin position="420"/>
        <end position="435"/>
    </location>
</feature>
<protein>
    <recommendedName>
        <fullName evidence="5">MARVEL domain-containing protein</fullName>
    </recommendedName>
</protein>
<dbReference type="Proteomes" id="UP000243515">
    <property type="component" value="Unassembled WGS sequence"/>
</dbReference>
<dbReference type="PANTHER" id="PTHR42069:SF1">
    <property type="entry name" value="MARVEL DOMAIN-CONTAINING PROTEIN"/>
    <property type="match status" value="1"/>
</dbReference>
<sequence length="533" mass="58986">MSLTSQNMDISPVAHEPVSPVDVIGGFNRHRAERTFAVIHSTPSNQQTQESHSSSEYNGSLKTPRTARFAESTSVNSPIGPTEPGRSPFVNPATDAETKHDVSDVGFGYVKEAEIARHPNLPPLTPASPLKSSLKSPSGRTLNPLSPTFREELVLEKQEKVTEKRNAKDLKVKTRVRIAKVFLRFVNFGCSLVILSLMTTTVTIFNTTKALPSRNNLPPWAIGTQTWPQILLLTLSGVSLFTCMIVFYGYWRGGHKRAEKVGVYYTMFSVGFFTFSVIMWVVGAAVFQKSKGSNGGGDLWSWSCKQNARSQLFQSDVNYSLICRLQDWSLLCSIIEVVIEIFVIIIYVVVFYRFYSKRKLQKTMELRDRARSDLYLAHLRMQSAPNTPGFPRTPKSPFFAASPVKDPYSAAENGESYSVQYATPKSPTHTLQQPFRLQPPPIRVTNATPKTDQGSFPEPATPSQTVNAHLGAAPGERTYEAVPIPGAYASPLSSPGVVPHQASFMAQALEQGPPGTAFTTEEKVEIRNLTHQR</sequence>
<feature type="transmembrane region" description="Helical" evidence="2">
    <location>
        <begin position="328"/>
        <end position="355"/>
    </location>
</feature>
<feature type="compositionally biased region" description="Low complexity" evidence="1">
    <location>
        <begin position="127"/>
        <end position="138"/>
    </location>
</feature>
<feature type="transmembrane region" description="Helical" evidence="2">
    <location>
        <begin position="263"/>
        <end position="287"/>
    </location>
</feature>
<evidence type="ECO:0000313" key="4">
    <source>
        <dbReference type="Proteomes" id="UP000243515"/>
    </source>
</evidence>
<feature type="region of interest" description="Disordered" evidence="1">
    <location>
        <begin position="119"/>
        <end position="142"/>
    </location>
</feature>
<reference evidence="3 4" key="1">
    <citation type="journal article" date="2015" name="Environ. Microbiol.">
        <title>Metagenome sequence of Elaphomyces granulatus from sporocarp tissue reveals Ascomycota ectomycorrhizal fingerprints of genome expansion and a Proteobacteria-rich microbiome.</title>
        <authorList>
            <person name="Quandt C.A."/>
            <person name="Kohler A."/>
            <person name="Hesse C.N."/>
            <person name="Sharpton T.J."/>
            <person name="Martin F."/>
            <person name="Spatafora J.W."/>
        </authorList>
    </citation>
    <scope>NUCLEOTIDE SEQUENCE [LARGE SCALE GENOMIC DNA]</scope>
    <source>
        <strain evidence="3 4">OSC145934</strain>
    </source>
</reference>